<comment type="caution">
    <text evidence="2">The sequence shown here is derived from an EMBL/GenBank/DDBJ whole genome shotgun (WGS) entry which is preliminary data.</text>
</comment>
<organism evidence="2 3">
    <name type="scientific">Thalassotalea mangrovi</name>
    <dbReference type="NCBI Taxonomy" id="2572245"/>
    <lineage>
        <taxon>Bacteria</taxon>
        <taxon>Pseudomonadati</taxon>
        <taxon>Pseudomonadota</taxon>
        <taxon>Gammaproteobacteria</taxon>
        <taxon>Alteromonadales</taxon>
        <taxon>Colwelliaceae</taxon>
        <taxon>Thalassotalea</taxon>
    </lineage>
</organism>
<accession>A0A4U1B5Z3</accession>
<evidence type="ECO:0000256" key="1">
    <source>
        <dbReference type="SAM" id="Phobius"/>
    </source>
</evidence>
<feature type="transmembrane region" description="Helical" evidence="1">
    <location>
        <begin position="50"/>
        <end position="74"/>
    </location>
</feature>
<evidence type="ECO:0000313" key="2">
    <source>
        <dbReference type="EMBL" id="TKB45883.1"/>
    </source>
</evidence>
<dbReference type="RefSeq" id="WP_136735278.1">
    <property type="nucleotide sequence ID" value="NZ_SWDB01000011.1"/>
</dbReference>
<keyword evidence="1" id="KW-0812">Transmembrane</keyword>
<protein>
    <submittedName>
        <fullName evidence="2">Uncharacterized protein</fullName>
    </submittedName>
</protein>
<name>A0A4U1B5Z3_9GAMM</name>
<reference evidence="2 3" key="1">
    <citation type="submission" date="2019-04" db="EMBL/GenBank/DDBJ databases">
        <title>Thalassotalea guangxiensis sp. nov., isolated from sediment of the coastal wetland.</title>
        <authorList>
            <person name="Zheng S."/>
            <person name="Zhang D."/>
        </authorList>
    </citation>
    <scope>NUCLEOTIDE SEQUENCE [LARGE SCALE GENOMIC DNA]</scope>
    <source>
        <strain evidence="2 3">ZS-4</strain>
    </source>
</reference>
<gene>
    <name evidence="2" type="ORF">E8M12_06445</name>
</gene>
<evidence type="ECO:0000313" key="3">
    <source>
        <dbReference type="Proteomes" id="UP000307999"/>
    </source>
</evidence>
<dbReference type="AlphaFoldDB" id="A0A4U1B5Z3"/>
<keyword evidence="3" id="KW-1185">Reference proteome</keyword>
<proteinExistence type="predicted"/>
<keyword evidence="1" id="KW-0472">Membrane</keyword>
<sequence>MMIWGVGTLRHRDGYRHGRCVYRKCRDAVMDDGISIVSGTDNRFDFRNEAWVYGMYARLSPWTVCISIVSVVIWK</sequence>
<dbReference type="Proteomes" id="UP000307999">
    <property type="component" value="Unassembled WGS sequence"/>
</dbReference>
<keyword evidence="1" id="KW-1133">Transmembrane helix</keyword>
<dbReference type="EMBL" id="SWDB01000011">
    <property type="protein sequence ID" value="TKB45883.1"/>
    <property type="molecule type" value="Genomic_DNA"/>
</dbReference>